<proteinExistence type="predicted"/>
<dbReference type="STRING" id="94130.A0A2Z6S311"/>
<gene>
    <name evidence="5" type="ORF">RclHR1_08440002</name>
</gene>
<dbReference type="Proteomes" id="UP000247702">
    <property type="component" value="Unassembled WGS sequence"/>
</dbReference>
<organism evidence="5 6">
    <name type="scientific">Rhizophagus clarus</name>
    <dbReference type="NCBI Taxonomy" id="94130"/>
    <lineage>
        <taxon>Eukaryota</taxon>
        <taxon>Fungi</taxon>
        <taxon>Fungi incertae sedis</taxon>
        <taxon>Mucoromycota</taxon>
        <taxon>Glomeromycotina</taxon>
        <taxon>Glomeromycetes</taxon>
        <taxon>Glomerales</taxon>
        <taxon>Glomeraceae</taxon>
        <taxon>Rhizophagus</taxon>
    </lineage>
</organism>
<keyword evidence="6" id="KW-1185">Reference proteome</keyword>
<dbReference type="PANTHER" id="PTHR34883">
    <property type="entry name" value="SERINE-RICH PROTEIN, PUTATIVE-RELATED-RELATED"/>
    <property type="match status" value="1"/>
</dbReference>
<evidence type="ECO:0000256" key="2">
    <source>
        <dbReference type="ARBA" id="ARBA00023008"/>
    </source>
</evidence>
<keyword evidence="3" id="KW-0732">Signal</keyword>
<comment type="caution">
    <text evidence="5">The sequence shown here is derived from an EMBL/GenBank/DDBJ whole genome shotgun (WGS) entry which is preliminary data.</text>
</comment>
<name>A0A2Z6S311_9GLOM</name>
<dbReference type="InterPro" id="IPR008972">
    <property type="entry name" value="Cupredoxin"/>
</dbReference>
<accession>A0A2Z6S311</accession>
<dbReference type="PANTHER" id="PTHR34883:SF17">
    <property type="entry name" value="CUPREDOXIN"/>
    <property type="match status" value="1"/>
</dbReference>
<dbReference type="SUPFAM" id="SSF49503">
    <property type="entry name" value="Cupredoxins"/>
    <property type="match status" value="1"/>
</dbReference>
<dbReference type="EMBL" id="BEXD01004253">
    <property type="protein sequence ID" value="GBC08861.1"/>
    <property type="molecule type" value="Genomic_DNA"/>
</dbReference>
<keyword evidence="2" id="KW-0186">Copper</keyword>
<reference evidence="5 6" key="1">
    <citation type="submission" date="2017-11" db="EMBL/GenBank/DDBJ databases">
        <title>The genome of Rhizophagus clarus HR1 reveals common genetic basis of auxotrophy among arbuscular mycorrhizal fungi.</title>
        <authorList>
            <person name="Kobayashi Y."/>
        </authorList>
    </citation>
    <scope>NUCLEOTIDE SEQUENCE [LARGE SCALE GENOMIC DNA]</scope>
    <source>
        <strain evidence="5 6">HR1</strain>
    </source>
</reference>
<evidence type="ECO:0000256" key="1">
    <source>
        <dbReference type="ARBA" id="ARBA00022723"/>
    </source>
</evidence>
<dbReference type="InterPro" id="IPR000923">
    <property type="entry name" value="BlueCu_1"/>
</dbReference>
<feature type="signal peptide" evidence="3">
    <location>
        <begin position="1"/>
        <end position="21"/>
    </location>
</feature>
<evidence type="ECO:0000259" key="4">
    <source>
        <dbReference type="Pfam" id="PF00127"/>
    </source>
</evidence>
<dbReference type="GO" id="GO:0009055">
    <property type="term" value="F:electron transfer activity"/>
    <property type="evidence" value="ECO:0007669"/>
    <property type="project" value="InterPro"/>
</dbReference>
<dbReference type="InterPro" id="IPR052953">
    <property type="entry name" value="Ser-rich/MCO-related"/>
</dbReference>
<evidence type="ECO:0000256" key="3">
    <source>
        <dbReference type="SAM" id="SignalP"/>
    </source>
</evidence>
<dbReference type="Pfam" id="PF00127">
    <property type="entry name" value="Copper-bind"/>
    <property type="match status" value="1"/>
</dbReference>
<feature type="chain" id="PRO_5016251638" description="Blue (type 1) copper domain-containing protein" evidence="3">
    <location>
        <begin position="22"/>
        <end position="151"/>
    </location>
</feature>
<protein>
    <recommendedName>
        <fullName evidence="4">Blue (type 1) copper domain-containing protein</fullName>
    </recommendedName>
</protein>
<sequence length="151" mass="16502">MNKEFFTIFVILAIFVTFIQSATIVVEVGSDNKLQFFPNDIKAMTGDSILFKFVSGNHDVVQSAKADSCDKSPDPNAFQSEVNPPSKEFTITINQTSGNIWYHCSVDQHCASGMKGVIRVTSNQTSNAITIPSSFIAISLGTLVSSFIPWL</sequence>
<evidence type="ECO:0000313" key="5">
    <source>
        <dbReference type="EMBL" id="GBC08861.1"/>
    </source>
</evidence>
<evidence type="ECO:0000313" key="6">
    <source>
        <dbReference type="Proteomes" id="UP000247702"/>
    </source>
</evidence>
<dbReference type="AlphaFoldDB" id="A0A2Z6S311"/>
<keyword evidence="1" id="KW-0479">Metal-binding</keyword>
<dbReference type="Gene3D" id="2.60.40.420">
    <property type="entry name" value="Cupredoxins - blue copper proteins"/>
    <property type="match status" value="1"/>
</dbReference>
<feature type="domain" description="Blue (type 1) copper" evidence="4">
    <location>
        <begin position="29"/>
        <end position="120"/>
    </location>
</feature>
<dbReference type="GO" id="GO:0005507">
    <property type="term" value="F:copper ion binding"/>
    <property type="evidence" value="ECO:0007669"/>
    <property type="project" value="InterPro"/>
</dbReference>